<reference evidence="1" key="1">
    <citation type="submission" date="2020-08" db="EMBL/GenBank/DDBJ databases">
        <title>Genome public.</title>
        <authorList>
            <person name="Liu C."/>
            <person name="Sun Q."/>
        </authorList>
    </citation>
    <scope>NUCLEOTIDE SEQUENCE</scope>
    <source>
        <strain evidence="1">NSJ-23</strain>
    </source>
</reference>
<organism evidence="1 2">
    <name type="scientific">Flintibacter hominis</name>
    <dbReference type="NCBI Taxonomy" id="2763048"/>
    <lineage>
        <taxon>Bacteria</taxon>
        <taxon>Bacillati</taxon>
        <taxon>Bacillota</taxon>
        <taxon>Clostridia</taxon>
        <taxon>Eubacteriales</taxon>
        <taxon>Flintibacter</taxon>
    </lineage>
</organism>
<dbReference type="AlphaFoldDB" id="A0A8J6M3Q1"/>
<accession>A0A8J6M3Q1</accession>
<name>A0A8J6M3Q1_9FIRM</name>
<protein>
    <submittedName>
        <fullName evidence="1">Uncharacterized protein</fullName>
    </submittedName>
</protein>
<comment type="caution">
    <text evidence="1">The sequence shown here is derived from an EMBL/GenBank/DDBJ whole genome shotgun (WGS) entry which is preliminary data.</text>
</comment>
<gene>
    <name evidence="1" type="ORF">H8S11_11765</name>
</gene>
<dbReference type="EMBL" id="JACOPO010000009">
    <property type="protein sequence ID" value="MBC5723485.1"/>
    <property type="molecule type" value="Genomic_DNA"/>
</dbReference>
<sequence length="70" mass="8050">MNLFQKKIEPRCAYCAHGRTLNEDQVACPKRGIMSPSSHCRSFQYDPLRRVPPRPTKLATSVLTDEDFKL</sequence>
<dbReference type="RefSeq" id="WP_147571964.1">
    <property type="nucleotide sequence ID" value="NZ_JACOPO010000009.1"/>
</dbReference>
<keyword evidence="2" id="KW-1185">Reference proteome</keyword>
<dbReference type="Proteomes" id="UP000628736">
    <property type="component" value="Unassembled WGS sequence"/>
</dbReference>
<evidence type="ECO:0000313" key="2">
    <source>
        <dbReference type="Proteomes" id="UP000628736"/>
    </source>
</evidence>
<evidence type="ECO:0000313" key="1">
    <source>
        <dbReference type="EMBL" id="MBC5723485.1"/>
    </source>
</evidence>
<proteinExistence type="predicted"/>